<dbReference type="Gene3D" id="1.25.40.20">
    <property type="entry name" value="Ankyrin repeat-containing domain"/>
    <property type="match status" value="1"/>
</dbReference>
<reference evidence="5" key="1">
    <citation type="submission" date="2023-10" db="EMBL/GenBank/DDBJ databases">
        <authorList>
            <person name="Domelevo Entfellner J.-B."/>
        </authorList>
    </citation>
    <scope>NUCLEOTIDE SEQUENCE</scope>
</reference>
<protein>
    <recommendedName>
        <fullName evidence="4">PGG domain-containing protein</fullName>
    </recommendedName>
</protein>
<evidence type="ECO:0000259" key="4">
    <source>
        <dbReference type="Pfam" id="PF13962"/>
    </source>
</evidence>
<dbReference type="InterPro" id="IPR036770">
    <property type="entry name" value="Ankyrin_rpt-contain_sf"/>
</dbReference>
<sequence>MEAAAREGRIASLYRMIEVNPRVLEDIDSIPFVETPLHVAARLGHVEFGIEIMTLKPSFAWKLNPQGLRPIHLALQRDHTTMVLRLIDMDKELVRAKMREGLTLLHMASQSGEIDLLTKFLKACPDSVKDLTVRSETALHSAVRNNQMEALKFLIRWLQTNTVEMEPILNQKDEEGNTILHIAASNNDTEAMKLLMKVRRMDVDAKNLQGQRALDITDNAEMKKKLGRAEESARKIKTLRSLILSMNEGLIRKTGMRQNMSKEMRSAYLVVATLVATATYHAALSPPGGLHQIDAAGTNNTLIHGHVASNSSKIYEGKSVMSNENFVAFSTMNMCAFVLSTLTIIGLLPKNVAWLLLYASTWLLIINFYFSMTVTSPTDLTTNLVACIFCVFVLFFAVVPIPFFVTGNEIVDEGYHGGRS</sequence>
<feature type="transmembrane region" description="Helical" evidence="3">
    <location>
        <begin position="382"/>
        <end position="405"/>
    </location>
</feature>
<dbReference type="InterPro" id="IPR026961">
    <property type="entry name" value="PGG_dom"/>
</dbReference>
<dbReference type="Pfam" id="PF13857">
    <property type="entry name" value="Ank_5"/>
    <property type="match status" value="1"/>
</dbReference>
<dbReference type="SUPFAM" id="SSF48403">
    <property type="entry name" value="Ankyrin repeat"/>
    <property type="match status" value="1"/>
</dbReference>
<keyword evidence="3" id="KW-1133">Transmembrane helix</keyword>
<organism evidence="5 6">
    <name type="scientific">Sphenostylis stenocarpa</name>
    <dbReference type="NCBI Taxonomy" id="92480"/>
    <lineage>
        <taxon>Eukaryota</taxon>
        <taxon>Viridiplantae</taxon>
        <taxon>Streptophyta</taxon>
        <taxon>Embryophyta</taxon>
        <taxon>Tracheophyta</taxon>
        <taxon>Spermatophyta</taxon>
        <taxon>Magnoliopsida</taxon>
        <taxon>eudicotyledons</taxon>
        <taxon>Gunneridae</taxon>
        <taxon>Pentapetalae</taxon>
        <taxon>rosids</taxon>
        <taxon>fabids</taxon>
        <taxon>Fabales</taxon>
        <taxon>Fabaceae</taxon>
        <taxon>Papilionoideae</taxon>
        <taxon>50 kb inversion clade</taxon>
        <taxon>NPAAA clade</taxon>
        <taxon>indigoferoid/millettioid clade</taxon>
        <taxon>Phaseoleae</taxon>
        <taxon>Sphenostylis</taxon>
    </lineage>
</organism>
<gene>
    <name evidence="5" type="ORF">AYBTSS11_LOCUS30732</name>
</gene>
<dbReference type="SMART" id="SM00248">
    <property type="entry name" value="ANK"/>
    <property type="match status" value="5"/>
</dbReference>
<dbReference type="PANTHER" id="PTHR24128">
    <property type="entry name" value="HOMEOBOX PROTEIN WARIAI"/>
    <property type="match status" value="1"/>
</dbReference>
<keyword evidence="6" id="KW-1185">Reference proteome</keyword>
<name>A0AA86W4P6_9FABA</name>
<feature type="domain" description="PGG" evidence="4">
    <location>
        <begin position="261"/>
        <end position="366"/>
    </location>
</feature>
<keyword evidence="2" id="KW-0040">ANK repeat</keyword>
<evidence type="ECO:0000313" key="5">
    <source>
        <dbReference type="EMBL" id="CAJ1978537.1"/>
    </source>
</evidence>
<dbReference type="AlphaFoldDB" id="A0AA86W4P6"/>
<dbReference type="InterPro" id="IPR002110">
    <property type="entry name" value="Ankyrin_rpt"/>
</dbReference>
<dbReference type="GO" id="GO:0005886">
    <property type="term" value="C:plasma membrane"/>
    <property type="evidence" value="ECO:0007669"/>
    <property type="project" value="UniProtKB-SubCell"/>
</dbReference>
<accession>A0AA86W4P6</accession>
<dbReference type="PROSITE" id="PS50088">
    <property type="entry name" value="ANK_REPEAT"/>
    <property type="match status" value="1"/>
</dbReference>
<dbReference type="Gramene" id="rna-AYBTSS11_LOCUS30732">
    <property type="protein sequence ID" value="CAJ1978537.1"/>
    <property type="gene ID" value="gene-AYBTSS11_LOCUS30732"/>
</dbReference>
<feature type="transmembrane region" description="Helical" evidence="3">
    <location>
        <begin position="326"/>
        <end position="345"/>
    </location>
</feature>
<evidence type="ECO:0000313" key="6">
    <source>
        <dbReference type="Proteomes" id="UP001189624"/>
    </source>
</evidence>
<feature type="repeat" description="ANK" evidence="2">
    <location>
        <begin position="175"/>
        <end position="197"/>
    </location>
</feature>
<evidence type="ECO:0000256" key="1">
    <source>
        <dbReference type="ARBA" id="ARBA00004413"/>
    </source>
</evidence>
<dbReference type="Pfam" id="PF12796">
    <property type="entry name" value="Ank_2"/>
    <property type="match status" value="1"/>
</dbReference>
<feature type="transmembrane region" description="Helical" evidence="3">
    <location>
        <begin position="352"/>
        <end position="370"/>
    </location>
</feature>
<dbReference type="PROSITE" id="PS50297">
    <property type="entry name" value="ANK_REP_REGION"/>
    <property type="match status" value="1"/>
</dbReference>
<comment type="subcellular location">
    <subcellularLocation>
        <location evidence="1">Cell membrane</location>
        <topology evidence="1">Peripheral membrane protein</topology>
        <orientation evidence="1">Cytoplasmic side</orientation>
    </subcellularLocation>
</comment>
<evidence type="ECO:0000256" key="2">
    <source>
        <dbReference type="PROSITE-ProRule" id="PRU00023"/>
    </source>
</evidence>
<dbReference type="Proteomes" id="UP001189624">
    <property type="component" value="Chromosome 11"/>
</dbReference>
<dbReference type="Pfam" id="PF13962">
    <property type="entry name" value="PGG"/>
    <property type="match status" value="1"/>
</dbReference>
<evidence type="ECO:0000256" key="3">
    <source>
        <dbReference type="SAM" id="Phobius"/>
    </source>
</evidence>
<proteinExistence type="predicted"/>
<keyword evidence="3" id="KW-0812">Transmembrane</keyword>
<dbReference type="EMBL" id="OY731408">
    <property type="protein sequence ID" value="CAJ1978537.1"/>
    <property type="molecule type" value="Genomic_DNA"/>
</dbReference>
<dbReference type="PANTHER" id="PTHR24128:SF24">
    <property type="entry name" value="ANKYRIN REPEAT PROTEIN"/>
    <property type="match status" value="1"/>
</dbReference>
<keyword evidence="3" id="KW-0472">Membrane</keyword>